<organism evidence="2 3">
    <name type="scientific">Pristionchus mayeri</name>
    <dbReference type="NCBI Taxonomy" id="1317129"/>
    <lineage>
        <taxon>Eukaryota</taxon>
        <taxon>Metazoa</taxon>
        <taxon>Ecdysozoa</taxon>
        <taxon>Nematoda</taxon>
        <taxon>Chromadorea</taxon>
        <taxon>Rhabditida</taxon>
        <taxon>Rhabditina</taxon>
        <taxon>Diplogasteromorpha</taxon>
        <taxon>Diplogasteroidea</taxon>
        <taxon>Neodiplogasteridae</taxon>
        <taxon>Pristionchus</taxon>
    </lineage>
</organism>
<feature type="non-terminal residue" evidence="2">
    <location>
        <position position="1"/>
    </location>
</feature>
<feature type="compositionally biased region" description="Polar residues" evidence="1">
    <location>
        <begin position="137"/>
        <end position="170"/>
    </location>
</feature>
<protein>
    <submittedName>
        <fullName evidence="2">Uncharacterized protein</fullName>
    </submittedName>
</protein>
<evidence type="ECO:0000313" key="2">
    <source>
        <dbReference type="EMBL" id="GMR42828.1"/>
    </source>
</evidence>
<dbReference type="EMBL" id="BTRK01000003">
    <property type="protein sequence ID" value="GMR42828.1"/>
    <property type="molecule type" value="Genomic_DNA"/>
</dbReference>
<name>A0AAN5C9G3_9BILA</name>
<reference evidence="3" key="1">
    <citation type="submission" date="2022-10" db="EMBL/GenBank/DDBJ databases">
        <title>Genome assembly of Pristionchus species.</title>
        <authorList>
            <person name="Yoshida K."/>
            <person name="Sommer R.J."/>
        </authorList>
    </citation>
    <scope>NUCLEOTIDE SEQUENCE [LARGE SCALE GENOMIC DNA]</scope>
    <source>
        <strain evidence="3">RS5460</strain>
    </source>
</reference>
<gene>
    <name evidence="2" type="ORF">PMAYCL1PPCAC_13023</name>
</gene>
<comment type="caution">
    <text evidence="2">The sequence shown here is derived from an EMBL/GenBank/DDBJ whole genome shotgun (WGS) entry which is preliminary data.</text>
</comment>
<evidence type="ECO:0000256" key="1">
    <source>
        <dbReference type="SAM" id="MobiDB-lite"/>
    </source>
</evidence>
<keyword evidence="3" id="KW-1185">Reference proteome</keyword>
<proteinExistence type="predicted"/>
<evidence type="ECO:0000313" key="3">
    <source>
        <dbReference type="Proteomes" id="UP001328107"/>
    </source>
</evidence>
<accession>A0AAN5C9G3</accession>
<sequence>FQMVSRAQRELISDEVEVTLVYRFPPSASQDADRFVARVHVVAGTIRLKPIDSSKRGMKMTSDVFVAPPTAPSIEEGEGEETLMATLEIKDQLMTSIYKAVHFNLGDRSDNFEEMAEKFRTLLLFAWCDPRKDPHTPRSQPLPTKETSPNESRSASFSLKRSATSPSSEASDYASKISRVVSNSVGGEERGASSEESEFKCDLKGVEDYRKLARFFEEIASSVYRMDEKKRARIVRIVSDLVELAN</sequence>
<dbReference type="Proteomes" id="UP001328107">
    <property type="component" value="Unassembled WGS sequence"/>
</dbReference>
<feature type="region of interest" description="Disordered" evidence="1">
    <location>
        <begin position="133"/>
        <end position="173"/>
    </location>
</feature>
<dbReference type="AlphaFoldDB" id="A0AAN5C9G3"/>